<dbReference type="GO" id="GO:0071555">
    <property type="term" value="P:cell wall organization"/>
    <property type="evidence" value="ECO:0007669"/>
    <property type="project" value="UniProtKB-KW"/>
</dbReference>
<dbReference type="PANTHER" id="PTHR22914">
    <property type="entry name" value="CHITIN SYNTHASE"/>
    <property type="match status" value="1"/>
</dbReference>
<comment type="caution">
    <text evidence="11">The sequence shown here is derived from an EMBL/GenBank/DDBJ whole genome shotgun (WGS) entry which is preliminary data.</text>
</comment>
<dbReference type="EMBL" id="CAJJDP010000083">
    <property type="protein sequence ID" value="CAD8184804.1"/>
    <property type="molecule type" value="Genomic_DNA"/>
</dbReference>
<accession>A0A8S1W459</accession>
<dbReference type="OMA" id="WINGSWH"/>
<keyword evidence="8" id="KW-0961">Cell wall biogenesis/degradation</keyword>
<feature type="transmembrane region" description="Helical" evidence="10">
    <location>
        <begin position="583"/>
        <end position="603"/>
    </location>
</feature>
<dbReference type="OrthoDB" id="3352955at2759"/>
<feature type="compositionally biased region" description="Basic and acidic residues" evidence="9">
    <location>
        <begin position="439"/>
        <end position="462"/>
    </location>
</feature>
<evidence type="ECO:0000256" key="10">
    <source>
        <dbReference type="SAM" id="Phobius"/>
    </source>
</evidence>
<keyword evidence="6 10" id="KW-0812">Transmembrane</keyword>
<feature type="transmembrane region" description="Helical" evidence="10">
    <location>
        <begin position="705"/>
        <end position="730"/>
    </location>
</feature>
<keyword evidence="4" id="KW-0328">Glycosyltransferase</keyword>
<evidence type="ECO:0000256" key="8">
    <source>
        <dbReference type="ARBA" id="ARBA00023316"/>
    </source>
</evidence>
<proteinExistence type="predicted"/>
<keyword evidence="10" id="KW-1133">Transmembrane helix</keyword>
<dbReference type="Proteomes" id="UP000683925">
    <property type="component" value="Unassembled WGS sequence"/>
</dbReference>
<keyword evidence="3" id="KW-1003">Cell membrane</keyword>
<keyword evidence="7 10" id="KW-0472">Membrane</keyword>
<evidence type="ECO:0000256" key="3">
    <source>
        <dbReference type="ARBA" id="ARBA00022475"/>
    </source>
</evidence>
<dbReference type="GO" id="GO:0004100">
    <property type="term" value="F:chitin synthase activity"/>
    <property type="evidence" value="ECO:0007669"/>
    <property type="project" value="UniProtKB-EC"/>
</dbReference>
<dbReference type="EC" id="2.4.1.16" evidence="2"/>
<feature type="transmembrane region" description="Helical" evidence="10">
    <location>
        <begin position="658"/>
        <end position="685"/>
    </location>
</feature>
<dbReference type="GO" id="GO:0006031">
    <property type="term" value="P:chitin biosynthetic process"/>
    <property type="evidence" value="ECO:0007669"/>
    <property type="project" value="TreeGrafter"/>
</dbReference>
<name>A0A8S1W459_PAROT</name>
<evidence type="ECO:0000256" key="7">
    <source>
        <dbReference type="ARBA" id="ARBA00023136"/>
    </source>
</evidence>
<keyword evidence="12" id="KW-1185">Reference proteome</keyword>
<feature type="transmembrane region" description="Helical" evidence="10">
    <location>
        <begin position="793"/>
        <end position="816"/>
    </location>
</feature>
<reference evidence="11" key="1">
    <citation type="submission" date="2021-01" db="EMBL/GenBank/DDBJ databases">
        <authorList>
            <consortium name="Genoscope - CEA"/>
            <person name="William W."/>
        </authorList>
    </citation>
    <scope>NUCLEOTIDE SEQUENCE</scope>
</reference>
<feature type="transmembrane region" description="Helical" evidence="10">
    <location>
        <begin position="615"/>
        <end position="637"/>
    </location>
</feature>
<sequence>MNITCKFYKAYDNTNYNLAHKKMFKPIELELQKKGKFKVVNNGFEHSEESDEFDKRQSVDLKAVDIFQGKNALQENCGLISVLLNNTEKQNENRIKIMICITMYSEKLSELEKSMSGIAKNIAPFLDIGIAPHQIAVTVIFDGISNLHNVPGSYRDNIVPYFSSEKDKKYGFQEEQTLTYQYNKYQEQFKRFQDYKPENIKYLRAHPDDLLRKYKKHRETLKKTMIRLKGFEYNLVAQDEWIEQNIVDAMEDQYKRAKMYIENRKNTAWVYQDNLVDQGLEGILPIFYTFKFSNGSKLSSHMWFFKGFCEIFNPDYCVLMDVGANPQKDAIFQLIMAMEQNPKLGGVCGTMRVQIEEDDKDDVELDIVTNILVNKVFSIQKCQSCEYDIAHLLDKQAESALDFIHVLPGAFSAYRYKAFSEKYQDGMAKMSNQNQAIPQKREVEIKEEQDDEEKKKNEQNYKVEEEEGKTILDQYLKQVLDQNYEHQTLEEANMFLAEDRVLCKLLFCNGYYLRYIASSLVYVDPCSSLKLLILQRRRWINGSWHALSYISDNYDEELNASQHSWWDKQKFKLSITQAKIQQLMIYFMESFQILWLYMILYAIVDTGDPGLNNFIISTVIAFYVYLVFMIIYLAINYDPALIRELGSSAKQKAETDYYFSRLFFVSTCLGFISLGTVVYTIYLLISEIFFNYGFNDIVEKPQVPQSYYLVLVVVSIGSIILPILSSICLLPQNIFNAALTMIPYFYYQPTYMHLFVIYSFCRIDDLSWGTKGLTNTGSSSVNSDKAYQKFKFLLKWIVLNTIFTACLLILFQIQIYLLPQGLILFISVILTILTILKGCLALWYRFKYYGISRQINQYIQSKQSNQILKQDELNEKKNAIKQAIKEGKGLEGVDKQGISIYSYVRASAFVAFLEYFYQE</sequence>
<organism evidence="11 12">
    <name type="scientific">Paramecium octaurelia</name>
    <dbReference type="NCBI Taxonomy" id="43137"/>
    <lineage>
        <taxon>Eukaryota</taxon>
        <taxon>Sar</taxon>
        <taxon>Alveolata</taxon>
        <taxon>Ciliophora</taxon>
        <taxon>Intramacronucleata</taxon>
        <taxon>Oligohymenophorea</taxon>
        <taxon>Peniculida</taxon>
        <taxon>Parameciidae</taxon>
        <taxon>Paramecium</taxon>
    </lineage>
</organism>
<evidence type="ECO:0000313" key="11">
    <source>
        <dbReference type="EMBL" id="CAD8184804.1"/>
    </source>
</evidence>
<gene>
    <name evidence="11" type="ORF">POCTA_138.1.T0840077</name>
</gene>
<dbReference type="Pfam" id="PF01644">
    <property type="entry name" value="Chitin_synth_1"/>
    <property type="match status" value="2"/>
</dbReference>
<dbReference type="PANTHER" id="PTHR22914:SF9">
    <property type="entry name" value="CHITIN SYNTHASE 1"/>
    <property type="match status" value="1"/>
</dbReference>
<evidence type="ECO:0000256" key="5">
    <source>
        <dbReference type="ARBA" id="ARBA00022679"/>
    </source>
</evidence>
<evidence type="ECO:0000256" key="4">
    <source>
        <dbReference type="ARBA" id="ARBA00022676"/>
    </source>
</evidence>
<dbReference type="AlphaFoldDB" id="A0A8S1W459"/>
<comment type="subcellular location">
    <subcellularLocation>
        <location evidence="1">Cell membrane</location>
        <topology evidence="1">Multi-pass membrane protein</topology>
    </subcellularLocation>
</comment>
<evidence type="ECO:0000256" key="6">
    <source>
        <dbReference type="ARBA" id="ARBA00022692"/>
    </source>
</evidence>
<keyword evidence="5" id="KW-0808">Transferase</keyword>
<evidence type="ECO:0000313" key="12">
    <source>
        <dbReference type="Proteomes" id="UP000683925"/>
    </source>
</evidence>
<feature type="transmembrane region" description="Helical" evidence="10">
    <location>
        <begin position="822"/>
        <end position="844"/>
    </location>
</feature>
<evidence type="ECO:0000256" key="9">
    <source>
        <dbReference type="SAM" id="MobiDB-lite"/>
    </source>
</evidence>
<dbReference type="InterPro" id="IPR004835">
    <property type="entry name" value="Chitin_synth"/>
</dbReference>
<protein>
    <recommendedName>
        <fullName evidence="2">chitin synthase</fullName>
        <ecNumber evidence="2">2.4.1.16</ecNumber>
    </recommendedName>
</protein>
<evidence type="ECO:0000256" key="2">
    <source>
        <dbReference type="ARBA" id="ARBA00012543"/>
    </source>
</evidence>
<evidence type="ECO:0000256" key="1">
    <source>
        <dbReference type="ARBA" id="ARBA00004651"/>
    </source>
</evidence>
<dbReference type="GO" id="GO:0005886">
    <property type="term" value="C:plasma membrane"/>
    <property type="evidence" value="ECO:0007669"/>
    <property type="project" value="UniProtKB-SubCell"/>
</dbReference>
<feature type="region of interest" description="Disordered" evidence="9">
    <location>
        <begin position="431"/>
        <end position="462"/>
    </location>
</feature>